<feature type="compositionally biased region" description="Acidic residues" evidence="1">
    <location>
        <begin position="131"/>
        <end position="144"/>
    </location>
</feature>
<dbReference type="InterPro" id="IPR013240">
    <property type="entry name" value="DNA-dir_RNA_pol1_su_RPA34"/>
</dbReference>
<reference evidence="3" key="1">
    <citation type="submission" date="2018-12" db="EMBL/GenBank/DDBJ databases">
        <title>The complete genome of Metarhizium rileyi, a key fungal pathogen of Lepidoptera.</title>
        <authorList>
            <person name="Binneck E."/>
            <person name="Lastra C.C.L."/>
            <person name="Sosa-Gomez D.R."/>
        </authorList>
    </citation>
    <scope>NUCLEOTIDE SEQUENCE [LARGE SCALE GENOMIC DNA]</scope>
    <source>
        <strain evidence="3">Cep018-CH2</strain>
    </source>
</reference>
<feature type="compositionally biased region" description="Polar residues" evidence="1">
    <location>
        <begin position="196"/>
        <end position="210"/>
    </location>
</feature>
<gene>
    <name evidence="2" type="ORF">ED733_007844</name>
</gene>
<feature type="compositionally biased region" description="Low complexity" evidence="1">
    <location>
        <begin position="661"/>
        <end position="682"/>
    </location>
</feature>
<dbReference type="Pfam" id="PF08208">
    <property type="entry name" value="RNA_polI_A34"/>
    <property type="match status" value="1"/>
</dbReference>
<dbReference type="Proteomes" id="UP000317257">
    <property type="component" value="Unassembled WGS sequence"/>
</dbReference>
<dbReference type="PANTHER" id="PTHR28155">
    <property type="entry name" value="ACR243WP"/>
    <property type="match status" value="1"/>
</dbReference>
<dbReference type="EMBL" id="SBHS01000002">
    <property type="protein sequence ID" value="TWU78200.1"/>
    <property type="molecule type" value="Genomic_DNA"/>
</dbReference>
<feature type="compositionally biased region" description="Polar residues" evidence="1">
    <location>
        <begin position="591"/>
        <end position="603"/>
    </location>
</feature>
<feature type="compositionally biased region" description="Basic and acidic residues" evidence="1">
    <location>
        <begin position="514"/>
        <end position="525"/>
    </location>
</feature>
<accession>A0A5C6GKQ9</accession>
<proteinExistence type="predicted"/>
<feature type="compositionally biased region" description="Basic and acidic residues" evidence="1">
    <location>
        <begin position="98"/>
        <end position="111"/>
    </location>
</feature>
<evidence type="ECO:0008006" key="4">
    <source>
        <dbReference type="Google" id="ProtNLM"/>
    </source>
</evidence>
<dbReference type="GO" id="GO:0006360">
    <property type="term" value="P:transcription by RNA polymerase I"/>
    <property type="evidence" value="ECO:0007669"/>
    <property type="project" value="InterPro"/>
</dbReference>
<dbReference type="Gene3D" id="6.20.250.70">
    <property type="match status" value="1"/>
</dbReference>
<feature type="region of interest" description="Disordered" evidence="1">
    <location>
        <begin position="433"/>
        <end position="455"/>
    </location>
</feature>
<dbReference type="InterPro" id="IPR053263">
    <property type="entry name" value="Euk_RPA34_RNAP_subunit"/>
</dbReference>
<feature type="compositionally biased region" description="Low complexity" evidence="1">
    <location>
        <begin position="279"/>
        <end position="289"/>
    </location>
</feature>
<evidence type="ECO:0000313" key="2">
    <source>
        <dbReference type="EMBL" id="TWU78200.1"/>
    </source>
</evidence>
<feature type="compositionally biased region" description="Acidic residues" evidence="1">
    <location>
        <begin position="181"/>
        <end position="192"/>
    </location>
</feature>
<feature type="region of interest" description="Disordered" evidence="1">
    <location>
        <begin position="489"/>
        <end position="699"/>
    </location>
</feature>
<feature type="compositionally biased region" description="Low complexity" evidence="1">
    <location>
        <begin position="84"/>
        <end position="94"/>
    </location>
</feature>
<protein>
    <recommendedName>
        <fullName evidence="4">DNA-directed RNA polymerase I, subunit RPA34.5</fullName>
    </recommendedName>
</protein>
<sequence>MAPKKPYKVHSMTKHVESMNKGLSAEALYNKRPASKSIAPIKREPGAVDEVIFGGGETDDGDSDSSSSGSSDDDGSDFLRKLQATKTSTTASSKKPAKRDEIADSDDERRPTAKAVASVNPERLAQPGSSSDEEDSSSESESDSEPAAPKSTKGEPKVRANGAPSKVVARSRSESTSASGSEDEDDESSSDDEPVKQTTATEVNSPTSSGGNSGDRASESESEDKVQPTASTKRQPATKHANGTSTATTSETSSSDEGTDDDNVALCRAKPSAKDEAISHASSDDSSGESSREEDADVSMHIADRQKDHQTTVPDFIAPDFILRKSDGGSNGQDVARMCNQANLQGKQVWYFTVPANVPISVVQNMEIPMNQSQRGNSIFSHDGEDYGISLDSMTPKSSIQILIPSVDGARYQPAPRSIDQVMQIKKITQLGENTGNASAVGPAPKPAPRQQPRGLKARYQPYGVKSPMGQIGIDLSFQVENDDAEMVDAPPVTIPSSIPHGKSEKKDRKKKQKEKERNEPETPRKGKRKHGSSEDDAVAAAEQLMKESMSVETKNKKQKTQRDGSPDLGSDAPSSSAVSAKRKLVVPSSIPASTPSSKPNSRSKIETPATKPRETAVPIPHVPGSSQPKVSPVPVPRPVVTSTPMTSKDEKKARKKKAKTPGAAASSQQSPPPSAQAAGKSSKNKLTPVPMPKIKNPA</sequence>
<name>A0A5C6GKQ9_METRR</name>
<evidence type="ECO:0000313" key="3">
    <source>
        <dbReference type="Proteomes" id="UP000317257"/>
    </source>
</evidence>
<comment type="caution">
    <text evidence="2">The sequence shown here is derived from an EMBL/GenBank/DDBJ whole genome shotgun (WGS) entry which is preliminary data.</text>
</comment>
<evidence type="ECO:0000256" key="1">
    <source>
        <dbReference type="SAM" id="MobiDB-lite"/>
    </source>
</evidence>
<feature type="region of interest" description="Disordered" evidence="1">
    <location>
        <begin position="33"/>
        <end position="299"/>
    </location>
</feature>
<dbReference type="PANTHER" id="PTHR28155:SF1">
    <property type="entry name" value="DNA-DIRECTED RNA POLYMERASE I SUBUNIT RPA34.5-DOMAIN-CONTAINING PROTEIN"/>
    <property type="match status" value="1"/>
</dbReference>
<feature type="compositionally biased region" description="Basic and acidic residues" evidence="1">
    <location>
        <begin position="216"/>
        <end position="226"/>
    </location>
</feature>
<organism evidence="2 3">
    <name type="scientific">Metarhizium rileyi (strain RCEF 4871)</name>
    <name type="common">Nomuraea rileyi</name>
    <dbReference type="NCBI Taxonomy" id="1649241"/>
    <lineage>
        <taxon>Eukaryota</taxon>
        <taxon>Fungi</taxon>
        <taxon>Dikarya</taxon>
        <taxon>Ascomycota</taxon>
        <taxon>Pezizomycotina</taxon>
        <taxon>Sordariomycetes</taxon>
        <taxon>Hypocreomycetidae</taxon>
        <taxon>Hypocreales</taxon>
        <taxon>Clavicipitaceae</taxon>
        <taxon>Metarhizium</taxon>
    </lineage>
</organism>
<dbReference type="AlphaFoldDB" id="A0A5C6GKQ9"/>
<feature type="compositionally biased region" description="Low complexity" evidence="1">
    <location>
        <begin position="241"/>
        <end position="256"/>
    </location>
</feature>